<comment type="subcellular location">
    <subcellularLocation>
        <location evidence="1">Membrane</location>
        <topology evidence="1">Multi-pass membrane protein</topology>
    </subcellularLocation>
</comment>
<dbReference type="InterPro" id="IPR050368">
    <property type="entry name" value="ClC-type_chloride_channel"/>
</dbReference>
<dbReference type="PRINTS" id="PR00762">
    <property type="entry name" value="CLCHANNEL"/>
</dbReference>
<keyword evidence="15" id="KW-1185">Reference proteome</keyword>
<keyword evidence="9" id="KW-0407">Ion channel</keyword>
<evidence type="ECO:0000256" key="3">
    <source>
        <dbReference type="ARBA" id="ARBA00022692"/>
    </source>
</evidence>
<feature type="transmembrane region" description="Helical" evidence="12">
    <location>
        <begin position="244"/>
        <end position="265"/>
    </location>
</feature>
<dbReference type="Gene3D" id="3.10.580.10">
    <property type="entry name" value="CBS-domain"/>
    <property type="match status" value="1"/>
</dbReference>
<feature type="transmembrane region" description="Helical" evidence="12">
    <location>
        <begin position="169"/>
        <end position="193"/>
    </location>
</feature>
<dbReference type="SMART" id="SM00116">
    <property type="entry name" value="CBS"/>
    <property type="match status" value="1"/>
</dbReference>
<gene>
    <name evidence="14" type="ORF">ACEZDE_21015</name>
</gene>
<protein>
    <submittedName>
        <fullName evidence="14">Chloride channel protein</fullName>
    </submittedName>
</protein>
<organism evidence="14 15">
    <name type="scientific">Streptacidiphilus cavernicola</name>
    <dbReference type="NCBI Taxonomy" id="3342716"/>
    <lineage>
        <taxon>Bacteria</taxon>
        <taxon>Bacillati</taxon>
        <taxon>Actinomycetota</taxon>
        <taxon>Actinomycetes</taxon>
        <taxon>Kitasatosporales</taxon>
        <taxon>Streptomycetaceae</taxon>
        <taxon>Streptacidiphilus</taxon>
    </lineage>
</organism>
<evidence type="ECO:0000256" key="11">
    <source>
        <dbReference type="SAM" id="MobiDB-lite"/>
    </source>
</evidence>
<keyword evidence="6 12" id="KW-0472">Membrane</keyword>
<feature type="transmembrane region" description="Helical" evidence="12">
    <location>
        <begin position="70"/>
        <end position="90"/>
    </location>
</feature>
<evidence type="ECO:0000313" key="15">
    <source>
        <dbReference type="Proteomes" id="UP001592531"/>
    </source>
</evidence>
<dbReference type="CDD" id="cd00400">
    <property type="entry name" value="Voltage_gated_ClC"/>
    <property type="match status" value="1"/>
</dbReference>
<feature type="transmembrane region" description="Helical" evidence="12">
    <location>
        <begin position="26"/>
        <end position="50"/>
    </location>
</feature>
<feature type="transmembrane region" description="Helical" evidence="12">
    <location>
        <begin position="339"/>
        <end position="357"/>
    </location>
</feature>
<dbReference type="InterPro" id="IPR000644">
    <property type="entry name" value="CBS_dom"/>
</dbReference>
<evidence type="ECO:0000256" key="5">
    <source>
        <dbReference type="ARBA" id="ARBA00023065"/>
    </source>
</evidence>
<name>A0ABV6VZB8_9ACTN</name>
<proteinExistence type="predicted"/>
<evidence type="ECO:0000256" key="8">
    <source>
        <dbReference type="ARBA" id="ARBA00023214"/>
    </source>
</evidence>
<dbReference type="PANTHER" id="PTHR43427:SF6">
    <property type="entry name" value="CHLORIDE CHANNEL PROTEIN CLC-E"/>
    <property type="match status" value="1"/>
</dbReference>
<dbReference type="InterPro" id="IPR001807">
    <property type="entry name" value="ClC"/>
</dbReference>
<dbReference type="Pfam" id="PF00571">
    <property type="entry name" value="CBS"/>
    <property type="match status" value="1"/>
</dbReference>
<dbReference type="Pfam" id="PF00654">
    <property type="entry name" value="Voltage_CLC"/>
    <property type="match status" value="1"/>
</dbReference>
<keyword evidence="4 12" id="KW-1133">Transmembrane helix</keyword>
<dbReference type="PROSITE" id="PS51371">
    <property type="entry name" value="CBS"/>
    <property type="match status" value="1"/>
</dbReference>
<dbReference type="InterPro" id="IPR046342">
    <property type="entry name" value="CBS_dom_sf"/>
</dbReference>
<keyword evidence="7" id="KW-0869">Chloride channel</keyword>
<evidence type="ECO:0000256" key="2">
    <source>
        <dbReference type="ARBA" id="ARBA00022448"/>
    </source>
</evidence>
<evidence type="ECO:0000256" key="10">
    <source>
        <dbReference type="PROSITE-ProRule" id="PRU00703"/>
    </source>
</evidence>
<evidence type="ECO:0000259" key="13">
    <source>
        <dbReference type="PROSITE" id="PS51371"/>
    </source>
</evidence>
<keyword evidence="3 12" id="KW-0812">Transmembrane</keyword>
<feature type="transmembrane region" description="Helical" evidence="12">
    <location>
        <begin position="205"/>
        <end position="223"/>
    </location>
</feature>
<dbReference type="InterPro" id="IPR014743">
    <property type="entry name" value="Cl-channel_core"/>
</dbReference>
<evidence type="ECO:0000256" key="12">
    <source>
        <dbReference type="SAM" id="Phobius"/>
    </source>
</evidence>
<evidence type="ECO:0000313" key="14">
    <source>
        <dbReference type="EMBL" id="MFC1419094.1"/>
    </source>
</evidence>
<dbReference type="CDD" id="cd02205">
    <property type="entry name" value="CBS_pair_SF"/>
    <property type="match status" value="1"/>
</dbReference>
<feature type="domain" description="CBS" evidence="13">
    <location>
        <begin position="520"/>
        <end position="576"/>
    </location>
</feature>
<dbReference type="RefSeq" id="WP_380538045.1">
    <property type="nucleotide sequence ID" value="NZ_JBHFAB010000015.1"/>
</dbReference>
<evidence type="ECO:0000256" key="1">
    <source>
        <dbReference type="ARBA" id="ARBA00004141"/>
    </source>
</evidence>
<evidence type="ECO:0000256" key="4">
    <source>
        <dbReference type="ARBA" id="ARBA00022989"/>
    </source>
</evidence>
<sequence length="606" mass="63050">MSGKAAHSVAHLGDFTVGPRTLKITLWALPVGGAGALAALGLLRLIGLVTNLVFYQRWDTALVAPGQVHHPWWLVLGAPVAGGLVVGLMARYGSEKIRGHGMPEAIEAILTGGSKVAPKVALLKPISAAVSIGTGGPFGAEGPIIMTGGAIGSMLAQFLRLSADERKTLLVAGAAAGMAATFNSPLAAVLLAVELLLFEWRPRSFVPVAACVAVATVCRGFLLGTAPVFPVPTAGLHLTAPDEVLAAVVGLTGGALAVGATWLVYRAEDGFAKLPFHWMWWPAIGGAVIGAGGLVEPRALGVGYDVIDQLLTGRATLSLIIGILVVKTLIWSLSLGSGTSGGVLAPVFMIGGALGAWEGMLFPQVIPGFWGMCGLAAVVGGVMRSPLTGVVFTLELTHAWGALLPLLVASTAAYALSALLLKRSVLTEKIARRGLHLTREYSTDPLETFFVHEVMDRHPVTVAAHRAVDDTLVRQLTHDRAARRQPHYPVIGDHGPVGLTTLHRLRRHAATGPVLAAQAAQPVQAAVRPHDTLRHVAYLFAEHGLTSAPVLGDDGQVVGLIALPDLLQARLHDLTEEHHRQRLLPAPAAPGAADPAGRTAVGTSAT</sequence>
<feature type="transmembrane region" description="Helical" evidence="12">
    <location>
        <begin position="315"/>
        <end position="333"/>
    </location>
</feature>
<evidence type="ECO:0000256" key="9">
    <source>
        <dbReference type="ARBA" id="ARBA00023303"/>
    </source>
</evidence>
<feature type="region of interest" description="Disordered" evidence="11">
    <location>
        <begin position="583"/>
        <end position="606"/>
    </location>
</feature>
<feature type="compositionally biased region" description="Low complexity" evidence="11">
    <location>
        <begin position="585"/>
        <end position="597"/>
    </location>
</feature>
<evidence type="ECO:0000256" key="7">
    <source>
        <dbReference type="ARBA" id="ARBA00023173"/>
    </source>
</evidence>
<evidence type="ECO:0000256" key="6">
    <source>
        <dbReference type="ARBA" id="ARBA00023136"/>
    </source>
</evidence>
<accession>A0ABV6VZB8</accession>
<dbReference type="SUPFAM" id="SSF81340">
    <property type="entry name" value="Clc chloride channel"/>
    <property type="match status" value="1"/>
</dbReference>
<keyword evidence="2" id="KW-0813">Transport</keyword>
<dbReference type="SUPFAM" id="SSF54631">
    <property type="entry name" value="CBS-domain pair"/>
    <property type="match status" value="1"/>
</dbReference>
<dbReference type="Gene3D" id="1.10.3080.10">
    <property type="entry name" value="Clc chloride channel"/>
    <property type="match status" value="1"/>
</dbReference>
<comment type="caution">
    <text evidence="14">The sequence shown here is derived from an EMBL/GenBank/DDBJ whole genome shotgun (WGS) entry which is preliminary data.</text>
</comment>
<keyword evidence="10" id="KW-0129">CBS domain</keyword>
<keyword evidence="5" id="KW-0406">Ion transport</keyword>
<reference evidence="14 15" key="1">
    <citation type="submission" date="2024-09" db="EMBL/GenBank/DDBJ databases">
        <authorList>
            <person name="Lee S.D."/>
        </authorList>
    </citation>
    <scope>NUCLEOTIDE SEQUENCE [LARGE SCALE GENOMIC DNA]</scope>
    <source>
        <strain evidence="14 15">N8-3</strain>
    </source>
</reference>
<feature type="transmembrane region" description="Helical" evidence="12">
    <location>
        <begin position="277"/>
        <end position="295"/>
    </location>
</feature>
<keyword evidence="8" id="KW-0868">Chloride</keyword>
<feature type="transmembrane region" description="Helical" evidence="12">
    <location>
        <begin position="399"/>
        <end position="421"/>
    </location>
</feature>
<dbReference type="Proteomes" id="UP001592531">
    <property type="component" value="Unassembled WGS sequence"/>
</dbReference>
<dbReference type="PANTHER" id="PTHR43427">
    <property type="entry name" value="CHLORIDE CHANNEL PROTEIN CLC-E"/>
    <property type="match status" value="1"/>
</dbReference>
<dbReference type="EMBL" id="JBHFAB010000015">
    <property type="protein sequence ID" value="MFC1419094.1"/>
    <property type="molecule type" value="Genomic_DNA"/>
</dbReference>